<dbReference type="GO" id="GO:0016787">
    <property type="term" value="F:hydrolase activity"/>
    <property type="evidence" value="ECO:0007669"/>
    <property type="project" value="UniProtKB-KW"/>
</dbReference>
<gene>
    <name evidence="5" type="ORF">BJ998_001760</name>
</gene>
<evidence type="ECO:0000313" key="5">
    <source>
        <dbReference type="EMBL" id="MBB5890564.1"/>
    </source>
</evidence>
<dbReference type="Proteomes" id="UP000585638">
    <property type="component" value="Unassembled WGS sequence"/>
</dbReference>
<dbReference type="InterPro" id="IPR052705">
    <property type="entry name" value="Gliding_Motility_GTPase"/>
</dbReference>
<sequence length="187" mass="20152">MTPTKIMVTGGFAVGKTTFVGAVSEIEPLTTEAEITETGRGVDDAATPTGKPTTTVALDFGRVTLDAGPALYLFGTPGRSRLWFMWDDIARGAMGAVLLVDCARLAESLAAIDYFDRFGMPFVVVVNRRHDAAGHTTDEIRAVLRLSPVVPVVDCDVRERCAVRDVLTDLVEHATRQWSPTTGSRPS</sequence>
<dbReference type="RefSeq" id="WP_184860103.1">
    <property type="nucleotide sequence ID" value="NZ_BAAAWY010000064.1"/>
</dbReference>
<evidence type="ECO:0000256" key="4">
    <source>
        <dbReference type="ARBA" id="ARBA00023134"/>
    </source>
</evidence>
<dbReference type="PANTHER" id="PTHR42708:SF1">
    <property type="entry name" value="GLIDING MOTILITY PROTEIN MGLA"/>
    <property type="match status" value="1"/>
</dbReference>
<proteinExistence type="inferred from homology"/>
<dbReference type="Pfam" id="PF03029">
    <property type="entry name" value="ATP_bind_1"/>
    <property type="match status" value="1"/>
</dbReference>
<dbReference type="CDD" id="cd00882">
    <property type="entry name" value="Ras_like_GTPase"/>
    <property type="match status" value="1"/>
</dbReference>
<evidence type="ECO:0000256" key="3">
    <source>
        <dbReference type="ARBA" id="ARBA00022801"/>
    </source>
</evidence>
<dbReference type="SUPFAM" id="SSF52540">
    <property type="entry name" value="P-loop containing nucleoside triphosphate hydrolases"/>
    <property type="match status" value="1"/>
</dbReference>
<dbReference type="InterPro" id="IPR004130">
    <property type="entry name" value="Gpn"/>
</dbReference>
<dbReference type="Gene3D" id="3.40.50.300">
    <property type="entry name" value="P-loop containing nucleotide triphosphate hydrolases"/>
    <property type="match status" value="1"/>
</dbReference>
<accession>A0A7W9KDF5</accession>
<keyword evidence="4" id="KW-0342">GTP-binding</keyword>
<organism evidence="5 6">
    <name type="scientific">Kutzneria kofuensis</name>
    <dbReference type="NCBI Taxonomy" id="103725"/>
    <lineage>
        <taxon>Bacteria</taxon>
        <taxon>Bacillati</taxon>
        <taxon>Actinomycetota</taxon>
        <taxon>Actinomycetes</taxon>
        <taxon>Pseudonocardiales</taxon>
        <taxon>Pseudonocardiaceae</taxon>
        <taxon>Kutzneria</taxon>
    </lineage>
</organism>
<keyword evidence="3" id="KW-0378">Hydrolase</keyword>
<protein>
    <recommendedName>
        <fullName evidence="7">ATP-binding protein</fullName>
    </recommendedName>
</protein>
<evidence type="ECO:0008006" key="7">
    <source>
        <dbReference type="Google" id="ProtNLM"/>
    </source>
</evidence>
<dbReference type="AlphaFoldDB" id="A0A7W9KDF5"/>
<dbReference type="GO" id="GO:0005525">
    <property type="term" value="F:GTP binding"/>
    <property type="evidence" value="ECO:0007669"/>
    <property type="project" value="UniProtKB-KW"/>
</dbReference>
<evidence type="ECO:0000256" key="2">
    <source>
        <dbReference type="ARBA" id="ARBA00022741"/>
    </source>
</evidence>
<comment type="similarity">
    <text evidence="1">Belongs to the GPN-loop GTPase family.</text>
</comment>
<dbReference type="InterPro" id="IPR027417">
    <property type="entry name" value="P-loop_NTPase"/>
</dbReference>
<evidence type="ECO:0000313" key="6">
    <source>
        <dbReference type="Proteomes" id="UP000585638"/>
    </source>
</evidence>
<comment type="caution">
    <text evidence="5">The sequence shown here is derived from an EMBL/GenBank/DDBJ whole genome shotgun (WGS) entry which is preliminary data.</text>
</comment>
<keyword evidence="2" id="KW-0547">Nucleotide-binding</keyword>
<reference evidence="5 6" key="1">
    <citation type="submission" date="2020-08" db="EMBL/GenBank/DDBJ databases">
        <title>Sequencing the genomes of 1000 actinobacteria strains.</title>
        <authorList>
            <person name="Klenk H.-P."/>
        </authorList>
    </citation>
    <scope>NUCLEOTIDE SEQUENCE [LARGE SCALE GENOMIC DNA]</scope>
    <source>
        <strain evidence="5 6">DSM 43851</strain>
    </source>
</reference>
<dbReference type="PANTHER" id="PTHR42708">
    <property type="entry name" value="ATP/GTP-BINDING PROTEIN-RELATED"/>
    <property type="match status" value="1"/>
</dbReference>
<evidence type="ECO:0000256" key="1">
    <source>
        <dbReference type="ARBA" id="ARBA00005290"/>
    </source>
</evidence>
<dbReference type="EMBL" id="JACHIR010000001">
    <property type="protein sequence ID" value="MBB5890564.1"/>
    <property type="molecule type" value="Genomic_DNA"/>
</dbReference>
<name>A0A7W9KDF5_9PSEU</name>
<keyword evidence="6" id="KW-1185">Reference proteome</keyword>